<dbReference type="EMBL" id="QVQT01000007">
    <property type="protein sequence ID" value="RFU15056.1"/>
    <property type="molecule type" value="Genomic_DNA"/>
</dbReference>
<organism evidence="1 2">
    <name type="scientific">Paracidobacterium acidisoli</name>
    <dbReference type="NCBI Taxonomy" id="2303751"/>
    <lineage>
        <taxon>Bacteria</taxon>
        <taxon>Pseudomonadati</taxon>
        <taxon>Acidobacteriota</taxon>
        <taxon>Terriglobia</taxon>
        <taxon>Terriglobales</taxon>
        <taxon>Acidobacteriaceae</taxon>
        <taxon>Paracidobacterium</taxon>
    </lineage>
</organism>
<keyword evidence="2" id="KW-1185">Reference proteome</keyword>
<reference evidence="1 2" key="1">
    <citation type="submission" date="2018-08" db="EMBL/GenBank/DDBJ databases">
        <title>Acidipila sp. 4G-K13, an acidobacterium isolated from forest soil.</title>
        <authorList>
            <person name="Gao Z.-H."/>
            <person name="Qiu L.-H."/>
        </authorList>
    </citation>
    <scope>NUCLEOTIDE SEQUENCE [LARGE SCALE GENOMIC DNA]</scope>
    <source>
        <strain evidence="1 2">4G-K13</strain>
    </source>
</reference>
<dbReference type="AlphaFoldDB" id="A0A372IJD4"/>
<gene>
    <name evidence="1" type="ORF">D0Y96_18090</name>
</gene>
<name>A0A372IJD4_9BACT</name>
<dbReference type="Proteomes" id="UP000264702">
    <property type="component" value="Unassembled WGS sequence"/>
</dbReference>
<evidence type="ECO:0000313" key="2">
    <source>
        <dbReference type="Proteomes" id="UP000264702"/>
    </source>
</evidence>
<proteinExistence type="predicted"/>
<evidence type="ECO:0000313" key="1">
    <source>
        <dbReference type="EMBL" id="RFU15056.1"/>
    </source>
</evidence>
<protein>
    <submittedName>
        <fullName evidence="1">Uncharacterized protein</fullName>
    </submittedName>
</protein>
<sequence length="182" mass="18594">MGIGTTNPGAPLEVDGNVKLTANSGASITFQDGTTQSTAYTGVTCGGDYAESVDVSGDRKHYGPGDVLVIDPGHPGKFLKSAEPYSTSVTGVYSTRPGTVGRRQTGPKNPDEVPMAMIGIVPTRVSAENGAIHPGDLLVTASTIGYAMKGTDRSRMLGAVIGKALGNLDSGKGVIETVVTLQ</sequence>
<comment type="caution">
    <text evidence="1">The sequence shown here is derived from an EMBL/GenBank/DDBJ whole genome shotgun (WGS) entry which is preliminary data.</text>
</comment>
<accession>A0A372IJD4</accession>